<feature type="compositionally biased region" description="Basic residues" evidence="1">
    <location>
        <begin position="144"/>
        <end position="155"/>
    </location>
</feature>
<name>A0A0B5EXA8_STRA4</name>
<proteinExistence type="predicted"/>
<sequence>MGVDAGGDADVGVAEEFLDDDEVDALFQEQGGGRVSEGVEADAAEAGPAEERGEGAREVGRIDRLALRSGEDVPVGLPRGAGCLALALLLFLAAFQRLTATAADFLVPLRRRLGPRLTTQTRHAPPHLQRHPRHHQDKPPPHPTRTHLQPHSRKRPHAYALAGKTPVLVHNSNCSGDEWSDANNLDEHFRMHGEEIEFDSMTEYNYAAQDLMCMCDGRKPEVLMKRDGDVQRFFDPESGEFGSAGPRGIITYFTPDDAWTSSGGSQESRFHK</sequence>
<evidence type="ECO:0000256" key="1">
    <source>
        <dbReference type="SAM" id="MobiDB-lite"/>
    </source>
</evidence>
<feature type="region of interest" description="Disordered" evidence="1">
    <location>
        <begin position="116"/>
        <end position="155"/>
    </location>
</feature>
<dbReference type="KEGG" id="sals:SLNWT_2376"/>
<protein>
    <submittedName>
        <fullName evidence="2">Large protein</fullName>
    </submittedName>
</protein>
<accession>A0A0B5EXA8</accession>
<organism evidence="2 3">
    <name type="scientific">Streptomyces albus (strain ATCC 21838 / DSM 41398 / FERM P-419 / JCM 4703 / NBRC 107858)</name>
    <dbReference type="NCBI Taxonomy" id="1081613"/>
    <lineage>
        <taxon>Bacteria</taxon>
        <taxon>Bacillati</taxon>
        <taxon>Actinomycetota</taxon>
        <taxon>Actinomycetes</taxon>
        <taxon>Kitasatosporales</taxon>
        <taxon>Streptomycetaceae</taxon>
        <taxon>Streptomyces</taxon>
    </lineage>
</organism>
<dbReference type="EMBL" id="CP010519">
    <property type="protein sequence ID" value="AJE82752.1"/>
    <property type="molecule type" value="Genomic_DNA"/>
</dbReference>
<keyword evidence="3" id="KW-1185">Reference proteome</keyword>
<feature type="region of interest" description="Disordered" evidence="1">
    <location>
        <begin position="29"/>
        <end position="57"/>
    </location>
</feature>
<dbReference type="Proteomes" id="UP000031523">
    <property type="component" value="Chromosome"/>
</dbReference>
<dbReference type="AlphaFoldDB" id="A0A0B5EXA8"/>
<feature type="compositionally biased region" description="Basic residues" evidence="1">
    <location>
        <begin position="124"/>
        <end position="136"/>
    </location>
</feature>
<reference evidence="2 3" key="1">
    <citation type="submission" date="2015-01" db="EMBL/GenBank/DDBJ databases">
        <title>Enhanced salinomycin production by adjusting the supply of polyketide extender units in Streptomyce albus DSM 41398.</title>
        <authorList>
            <person name="Lu C."/>
        </authorList>
    </citation>
    <scope>NUCLEOTIDE SEQUENCE [LARGE SCALE GENOMIC DNA]</scope>
    <source>
        <strain evidence="3">ATCC 21838 / DSM 41398 / FERM P-419 / JCM 4703 / NBRC 107858</strain>
    </source>
</reference>
<evidence type="ECO:0000313" key="3">
    <source>
        <dbReference type="Proteomes" id="UP000031523"/>
    </source>
</evidence>
<gene>
    <name evidence="2" type="ORF">SLNWT_2376</name>
</gene>
<evidence type="ECO:0000313" key="2">
    <source>
        <dbReference type="EMBL" id="AJE82752.1"/>
    </source>
</evidence>